<evidence type="ECO:0000256" key="1">
    <source>
        <dbReference type="ARBA" id="ARBA00004651"/>
    </source>
</evidence>
<dbReference type="Pfam" id="PF02534">
    <property type="entry name" value="T4SS-DNA_transf"/>
    <property type="match status" value="2"/>
</dbReference>
<name>A0A9D1MRU8_9PROT</name>
<evidence type="ECO:0000256" key="6">
    <source>
        <dbReference type="ARBA" id="ARBA00023136"/>
    </source>
</evidence>
<accession>A0A9D1MRU8</accession>
<evidence type="ECO:0000256" key="5">
    <source>
        <dbReference type="ARBA" id="ARBA00022989"/>
    </source>
</evidence>
<reference evidence="8" key="2">
    <citation type="journal article" date="2021" name="PeerJ">
        <title>Extensive microbial diversity within the chicken gut microbiome revealed by metagenomics and culture.</title>
        <authorList>
            <person name="Gilroy R."/>
            <person name="Ravi A."/>
            <person name="Getino M."/>
            <person name="Pursley I."/>
            <person name="Horton D.L."/>
            <person name="Alikhan N.F."/>
            <person name="Baker D."/>
            <person name="Gharbi K."/>
            <person name="Hall N."/>
            <person name="Watson M."/>
            <person name="Adriaenssens E.M."/>
            <person name="Foster-Nyarko E."/>
            <person name="Jarju S."/>
            <person name="Secka A."/>
            <person name="Antonio M."/>
            <person name="Oren A."/>
            <person name="Chaudhuri R.R."/>
            <person name="La Ragione R."/>
            <person name="Hildebrand F."/>
            <person name="Pallen M.J."/>
        </authorList>
    </citation>
    <scope>NUCLEOTIDE SEQUENCE</scope>
    <source>
        <strain evidence="8">CHK136-897</strain>
    </source>
</reference>
<comment type="subcellular location">
    <subcellularLocation>
        <location evidence="1">Cell membrane</location>
        <topology evidence="1">Multi-pass membrane protein</topology>
    </subcellularLocation>
</comment>
<dbReference type="InterPro" id="IPR051539">
    <property type="entry name" value="T4SS-coupling_protein"/>
</dbReference>
<protein>
    <submittedName>
        <fullName evidence="8">Type IV secretory system conjugative DNA transfer family protein</fullName>
    </submittedName>
</protein>
<feature type="transmembrane region" description="Helical" evidence="7">
    <location>
        <begin position="40"/>
        <end position="60"/>
    </location>
</feature>
<keyword evidence="4 7" id="KW-0812">Transmembrane</keyword>
<dbReference type="CDD" id="cd01127">
    <property type="entry name" value="TrwB_TraG_TraD_VirD4"/>
    <property type="match status" value="2"/>
</dbReference>
<dbReference type="GO" id="GO:0005886">
    <property type="term" value="C:plasma membrane"/>
    <property type="evidence" value="ECO:0007669"/>
    <property type="project" value="UniProtKB-SubCell"/>
</dbReference>
<evidence type="ECO:0000313" key="9">
    <source>
        <dbReference type="Proteomes" id="UP000824142"/>
    </source>
</evidence>
<keyword evidence="3" id="KW-1003">Cell membrane</keyword>
<reference evidence="8" key="1">
    <citation type="submission" date="2020-10" db="EMBL/GenBank/DDBJ databases">
        <authorList>
            <person name="Gilroy R."/>
        </authorList>
    </citation>
    <scope>NUCLEOTIDE SEQUENCE</scope>
    <source>
        <strain evidence="8">CHK136-897</strain>
    </source>
</reference>
<dbReference type="SUPFAM" id="SSF52540">
    <property type="entry name" value="P-loop containing nucleoside triphosphate hydrolases"/>
    <property type="match status" value="1"/>
</dbReference>
<keyword evidence="5 7" id="KW-1133">Transmembrane helix</keyword>
<comment type="caution">
    <text evidence="8">The sequence shown here is derived from an EMBL/GenBank/DDBJ whole genome shotgun (WGS) entry which is preliminary data.</text>
</comment>
<evidence type="ECO:0000256" key="2">
    <source>
        <dbReference type="ARBA" id="ARBA00008806"/>
    </source>
</evidence>
<sequence>MVEKFKILSAGGSSKGLNIFKSSAYKEHQRKPMASLFWSLRWAIGIWLVCALAFGLSFWIEHIWRYGWSPATAHWSALYFQNLLSTAGMSAIAEVPEWFVRTLLRTDIACITPLLPIIAYFFMSDATLVKEFNPYGNDKFDEKSSNKATKEDIEKMGLLNGFMMVLGYFKKKPLMMNECLSTLCVAPPGTGKSQGVVFPTIFECNTVSMIINDPKPELYQDSSAYRATIGPVFIMNWAGQDDPEHGVYYPSWNPLSPEHVPFNQEQRDLYVDSICNVLIADKASSTADPHWTISGRAGLSGLIQFMISKVERAKADDYFYARISAGTFDAEDAAVLGDYYLSMMSDPNAYAAYALLQKGELNAMNYVHIGTWDLIPDAWKGKEASLSMILDWINSSQISLAQAQEERRRQGDQMVMMEDPMHDLFMNAVEEARRYSYAHRAVLELTQLANTPDKERGSILSTIMAGLSIFRNAAVRNRTSHSDFHFSDLRGLRDPRDGKVKPVTVYLSINMVDAEALNPITGIFIELMTNFLLANKPGQEHNGEKLGPCPVLFILDEMPKMQKLQAVIQGPDLGRGQQVSYLIIGQDLHQIQEKYGADAAATIISTTAAKIVLRQNDPDSAKRFSDMMGYKMKLKTVKGPDGKEKEEKSEELLYSPMDIMKLDKSKQLVIFQGWYHRPIEADKQMAFEDPRLASYMAMGACSPLPEFLIPAHHAALGYSGNPRIYIPQTKELKELEPLKK</sequence>
<dbReference type="Proteomes" id="UP000824142">
    <property type="component" value="Unassembled WGS sequence"/>
</dbReference>
<organism evidence="8 9">
    <name type="scientific">Candidatus Enterousia avicola</name>
    <dbReference type="NCBI Taxonomy" id="2840787"/>
    <lineage>
        <taxon>Bacteria</taxon>
        <taxon>Pseudomonadati</taxon>
        <taxon>Pseudomonadota</taxon>
        <taxon>Alphaproteobacteria</taxon>
        <taxon>Candidatus Enterousia</taxon>
    </lineage>
</organism>
<proteinExistence type="inferred from homology"/>
<evidence type="ECO:0000256" key="4">
    <source>
        <dbReference type="ARBA" id="ARBA00022692"/>
    </source>
</evidence>
<dbReference type="InterPro" id="IPR003688">
    <property type="entry name" value="TraG/VirD4"/>
</dbReference>
<dbReference type="PANTHER" id="PTHR37937">
    <property type="entry name" value="CONJUGATIVE TRANSFER: DNA TRANSPORT"/>
    <property type="match status" value="1"/>
</dbReference>
<keyword evidence="6 7" id="KW-0472">Membrane</keyword>
<evidence type="ECO:0000256" key="7">
    <source>
        <dbReference type="SAM" id="Phobius"/>
    </source>
</evidence>
<dbReference type="EMBL" id="DVNO01000018">
    <property type="protein sequence ID" value="HIU65455.1"/>
    <property type="molecule type" value="Genomic_DNA"/>
</dbReference>
<dbReference type="AlphaFoldDB" id="A0A9D1MRU8"/>
<evidence type="ECO:0000256" key="3">
    <source>
        <dbReference type="ARBA" id="ARBA00022475"/>
    </source>
</evidence>
<comment type="similarity">
    <text evidence="2">Belongs to the VirD4/TraG family.</text>
</comment>
<dbReference type="InterPro" id="IPR027417">
    <property type="entry name" value="P-loop_NTPase"/>
</dbReference>
<dbReference type="Gene3D" id="3.40.50.300">
    <property type="entry name" value="P-loop containing nucleotide triphosphate hydrolases"/>
    <property type="match status" value="1"/>
</dbReference>
<gene>
    <name evidence="8" type="ORF">IAC63_02325</name>
</gene>
<dbReference type="PANTHER" id="PTHR37937:SF1">
    <property type="entry name" value="CONJUGATIVE TRANSFER: DNA TRANSPORT"/>
    <property type="match status" value="1"/>
</dbReference>
<evidence type="ECO:0000313" key="8">
    <source>
        <dbReference type="EMBL" id="HIU65455.1"/>
    </source>
</evidence>